<comment type="similarity">
    <text evidence="2">Belongs to the cytochrome b5 family. MAPR subfamily.</text>
</comment>
<name>A0A9W6BYS0_9CHLO</name>
<dbReference type="InterPro" id="IPR050577">
    <property type="entry name" value="MAPR/NEUFC/NENF-like"/>
</dbReference>
<organism evidence="6 7">
    <name type="scientific">Pleodorina starrii</name>
    <dbReference type="NCBI Taxonomy" id="330485"/>
    <lineage>
        <taxon>Eukaryota</taxon>
        <taxon>Viridiplantae</taxon>
        <taxon>Chlorophyta</taxon>
        <taxon>core chlorophytes</taxon>
        <taxon>Chlorophyceae</taxon>
        <taxon>CS clade</taxon>
        <taxon>Chlamydomonadales</taxon>
        <taxon>Volvocaceae</taxon>
        <taxon>Pleodorina</taxon>
    </lineage>
</organism>
<evidence type="ECO:0000313" key="6">
    <source>
        <dbReference type="EMBL" id="GLC60265.1"/>
    </source>
</evidence>
<dbReference type="AlphaFoldDB" id="A0A9W6BYS0"/>
<dbReference type="SMART" id="SM01117">
    <property type="entry name" value="Cyt-b5"/>
    <property type="match status" value="1"/>
</dbReference>
<evidence type="ECO:0000256" key="2">
    <source>
        <dbReference type="ARBA" id="ARBA00038357"/>
    </source>
</evidence>
<dbReference type="EMBL" id="BRXU01000033">
    <property type="protein sequence ID" value="GLC60265.1"/>
    <property type="molecule type" value="Genomic_DNA"/>
</dbReference>
<dbReference type="SUPFAM" id="SSF55856">
    <property type="entry name" value="Cytochrome b5-like heme/steroid binding domain"/>
    <property type="match status" value="1"/>
</dbReference>
<dbReference type="InterPro" id="IPR036400">
    <property type="entry name" value="Cyt_B5-like_heme/steroid_sf"/>
</dbReference>
<proteinExistence type="inferred from homology"/>
<dbReference type="Proteomes" id="UP001165080">
    <property type="component" value="Unassembled WGS sequence"/>
</dbReference>
<evidence type="ECO:0000259" key="5">
    <source>
        <dbReference type="SMART" id="SM01117"/>
    </source>
</evidence>
<evidence type="ECO:0000313" key="7">
    <source>
        <dbReference type="Proteomes" id="UP001165080"/>
    </source>
</evidence>
<dbReference type="InterPro" id="IPR001199">
    <property type="entry name" value="Cyt_B5-like_heme/steroid-bd"/>
</dbReference>
<dbReference type="GO" id="GO:0005496">
    <property type="term" value="F:steroid binding"/>
    <property type="evidence" value="ECO:0007669"/>
    <property type="project" value="UniProtKB-KW"/>
</dbReference>
<sequence length="279" mass="31202">MESKPTQRKAEPHQPTPVEKDGDTQPPVPEGARAPRQQLHRKIAAWFRKHPGMALAILVFATYVLILRNYSKLPSGVVMFNKDTLAAYNGKKNSPLYLAILGEVFDVTKGRRLYGEEKGYGGFVGRDGTRAFVTGDFTPRGLIDDVEGLSPEQLKSLIEWRAFYHKQYTFKGRLVGPFYDGAGRPTRLLRRVEEDAAKAKSEEELQREAEAKWPSCNVRWTESEGGTVWCDGGAYPRKVFLQLPGGKPTTKCACFAELGWSDIRQVYPDCAPDATSCKV</sequence>
<gene>
    <name evidence="6" type="primary">PLEST007542</name>
    <name evidence="6" type="ORF">PLESTB_001592300</name>
</gene>
<dbReference type="Pfam" id="PF00173">
    <property type="entry name" value="Cyt-b5"/>
    <property type="match status" value="1"/>
</dbReference>
<reference evidence="6 7" key="1">
    <citation type="journal article" date="2023" name="Commun. Biol.">
        <title>Reorganization of the ancestral sex-determining regions during the evolution of trioecy in Pleodorina starrii.</title>
        <authorList>
            <person name="Takahashi K."/>
            <person name="Suzuki S."/>
            <person name="Kawai-Toyooka H."/>
            <person name="Yamamoto K."/>
            <person name="Hamaji T."/>
            <person name="Ootsuki R."/>
            <person name="Yamaguchi H."/>
            <person name="Kawachi M."/>
            <person name="Higashiyama T."/>
            <person name="Nozaki H."/>
        </authorList>
    </citation>
    <scope>NUCLEOTIDE SEQUENCE [LARGE SCALE GENOMIC DNA]</scope>
    <source>
        <strain evidence="6 7">NIES-4479</strain>
    </source>
</reference>
<feature type="region of interest" description="Disordered" evidence="3">
    <location>
        <begin position="1"/>
        <end position="35"/>
    </location>
</feature>
<feature type="transmembrane region" description="Helical" evidence="4">
    <location>
        <begin position="51"/>
        <end position="70"/>
    </location>
</feature>
<dbReference type="GO" id="GO:0016020">
    <property type="term" value="C:membrane"/>
    <property type="evidence" value="ECO:0007669"/>
    <property type="project" value="TreeGrafter"/>
</dbReference>
<feature type="domain" description="Cytochrome b5 heme-binding" evidence="5">
    <location>
        <begin position="80"/>
        <end position="175"/>
    </location>
</feature>
<keyword evidence="4" id="KW-0472">Membrane</keyword>
<dbReference type="GO" id="GO:0012505">
    <property type="term" value="C:endomembrane system"/>
    <property type="evidence" value="ECO:0007669"/>
    <property type="project" value="TreeGrafter"/>
</dbReference>
<evidence type="ECO:0000256" key="3">
    <source>
        <dbReference type="SAM" id="MobiDB-lite"/>
    </source>
</evidence>
<evidence type="ECO:0000256" key="1">
    <source>
        <dbReference type="ARBA" id="ARBA00022665"/>
    </source>
</evidence>
<keyword evidence="4" id="KW-0812">Transmembrane</keyword>
<evidence type="ECO:0000256" key="4">
    <source>
        <dbReference type="SAM" id="Phobius"/>
    </source>
</evidence>
<accession>A0A9W6BYS0</accession>
<dbReference type="PANTHER" id="PTHR10281:SF4">
    <property type="entry name" value="NEUFERRICIN"/>
    <property type="match status" value="1"/>
</dbReference>
<protein>
    <recommendedName>
        <fullName evidence="5">Cytochrome b5 heme-binding domain-containing protein</fullName>
    </recommendedName>
</protein>
<dbReference type="PANTHER" id="PTHR10281">
    <property type="entry name" value="MEMBRANE-ASSOCIATED PROGESTERONE RECEPTOR COMPONENT-RELATED"/>
    <property type="match status" value="1"/>
</dbReference>
<keyword evidence="4" id="KW-1133">Transmembrane helix</keyword>
<keyword evidence="7" id="KW-1185">Reference proteome</keyword>
<comment type="caution">
    <text evidence="6">The sequence shown here is derived from an EMBL/GenBank/DDBJ whole genome shotgun (WGS) entry which is preliminary data.</text>
</comment>
<feature type="compositionally biased region" description="Basic and acidic residues" evidence="3">
    <location>
        <begin position="1"/>
        <end position="23"/>
    </location>
</feature>
<keyword evidence="1" id="KW-0754">Steroid-binding</keyword>
<keyword evidence="1" id="KW-0446">Lipid-binding</keyword>
<dbReference type="Gene3D" id="3.10.120.10">
    <property type="entry name" value="Cytochrome b5-like heme/steroid binding domain"/>
    <property type="match status" value="1"/>
</dbReference>